<evidence type="ECO:0000313" key="3">
    <source>
        <dbReference type="RefSeq" id="XP_010857471.1"/>
    </source>
</evidence>
<accession>A0A6P3IT91</accession>
<feature type="compositionally biased region" description="Acidic residues" evidence="1">
    <location>
        <begin position="124"/>
        <end position="134"/>
    </location>
</feature>
<dbReference type="GeneID" id="105002530"/>
<dbReference type="CTD" id="9679"/>
<protein>
    <submittedName>
        <fullName evidence="3">Protein FAM53B isoform X1</fullName>
    </submittedName>
</protein>
<dbReference type="OrthoDB" id="9934966at2759"/>
<keyword evidence="2" id="KW-1185">Reference proteome</keyword>
<feature type="region of interest" description="Disordered" evidence="1">
    <location>
        <begin position="1"/>
        <end position="31"/>
    </location>
</feature>
<feature type="region of interest" description="Disordered" evidence="1">
    <location>
        <begin position="113"/>
        <end position="134"/>
    </location>
</feature>
<dbReference type="AlphaFoldDB" id="A0A6P3IT91"/>
<name>A0A6P3IT91_BISBB</name>
<reference evidence="3" key="1">
    <citation type="submission" date="2025-08" db="UniProtKB">
        <authorList>
            <consortium name="RefSeq"/>
        </authorList>
    </citation>
    <scope>IDENTIFICATION</scope>
    <source>
        <tissue evidence="3">Blood</tissue>
    </source>
</reference>
<evidence type="ECO:0000313" key="2">
    <source>
        <dbReference type="Proteomes" id="UP000515208"/>
    </source>
</evidence>
<dbReference type="Proteomes" id="UP000515208">
    <property type="component" value="Unplaced"/>
</dbReference>
<sequence length="134" mass="14287">MTQGPGPERPSLPGTATAAAPSTEREARRQPCQNCQTFSSLSCLNTGTEDRSTHSPFALHTRSWAALHSAPSAGGRTPAGTPVPEPLPSSLDDSLACREEPCCEEPGTAWRDRRARSSPCSLDGELDIEQIENN</sequence>
<proteinExistence type="predicted"/>
<evidence type="ECO:0000256" key="1">
    <source>
        <dbReference type="SAM" id="MobiDB-lite"/>
    </source>
</evidence>
<organism evidence="2 3">
    <name type="scientific">Bison bison bison</name>
    <name type="common">North American plains bison</name>
    <dbReference type="NCBI Taxonomy" id="43346"/>
    <lineage>
        <taxon>Eukaryota</taxon>
        <taxon>Metazoa</taxon>
        <taxon>Chordata</taxon>
        <taxon>Craniata</taxon>
        <taxon>Vertebrata</taxon>
        <taxon>Euteleostomi</taxon>
        <taxon>Mammalia</taxon>
        <taxon>Eutheria</taxon>
        <taxon>Laurasiatheria</taxon>
        <taxon>Artiodactyla</taxon>
        <taxon>Ruminantia</taxon>
        <taxon>Pecora</taxon>
        <taxon>Bovidae</taxon>
        <taxon>Bovinae</taxon>
        <taxon>Bison</taxon>
    </lineage>
</organism>
<feature type="region of interest" description="Disordered" evidence="1">
    <location>
        <begin position="68"/>
        <end position="94"/>
    </location>
</feature>
<dbReference type="RefSeq" id="XP_010857471.1">
    <property type="nucleotide sequence ID" value="XM_010859169.1"/>
</dbReference>
<gene>
    <name evidence="3" type="primary">FAM53B</name>
</gene>
<dbReference type="KEGG" id="bbis:105002530"/>